<keyword evidence="7" id="KW-0472">Membrane</keyword>
<dbReference type="InterPro" id="IPR005467">
    <property type="entry name" value="His_kinase_dom"/>
</dbReference>
<feature type="modified residue" description="4-aspartylphosphate" evidence="6">
    <location>
        <position position="1201"/>
    </location>
</feature>
<dbReference type="CDD" id="cd00130">
    <property type="entry name" value="PAS"/>
    <property type="match status" value="4"/>
</dbReference>
<dbReference type="SMART" id="SM00388">
    <property type="entry name" value="HisKA"/>
    <property type="match status" value="1"/>
</dbReference>
<dbReference type="InterPro" id="IPR036890">
    <property type="entry name" value="HATPase_C_sf"/>
</dbReference>
<evidence type="ECO:0000256" key="5">
    <source>
        <dbReference type="ARBA" id="ARBA00022777"/>
    </source>
</evidence>
<dbReference type="Pfam" id="PF08447">
    <property type="entry name" value="PAS_3"/>
    <property type="match status" value="1"/>
</dbReference>
<dbReference type="SUPFAM" id="SSF55785">
    <property type="entry name" value="PYP-like sensor domain (PAS domain)"/>
    <property type="match status" value="5"/>
</dbReference>
<dbReference type="AlphaFoldDB" id="A0A5C1AN86"/>
<evidence type="ECO:0000259" key="9">
    <source>
        <dbReference type="PROSITE" id="PS50110"/>
    </source>
</evidence>
<evidence type="ECO:0000256" key="3">
    <source>
        <dbReference type="ARBA" id="ARBA00022553"/>
    </source>
</evidence>
<evidence type="ECO:0000256" key="4">
    <source>
        <dbReference type="ARBA" id="ARBA00022679"/>
    </source>
</evidence>
<evidence type="ECO:0000259" key="11">
    <source>
        <dbReference type="PROSITE" id="PS50113"/>
    </source>
</evidence>
<evidence type="ECO:0000256" key="7">
    <source>
        <dbReference type="SAM" id="Phobius"/>
    </source>
</evidence>
<dbReference type="InterPro" id="IPR001610">
    <property type="entry name" value="PAC"/>
</dbReference>
<dbReference type="Gene3D" id="3.30.450.20">
    <property type="entry name" value="PAS domain"/>
    <property type="match status" value="5"/>
</dbReference>
<gene>
    <name evidence="12" type="ORF">PX52LOC_07548</name>
</gene>
<evidence type="ECO:0000259" key="10">
    <source>
        <dbReference type="PROSITE" id="PS50112"/>
    </source>
</evidence>
<dbReference type="InterPro" id="IPR000700">
    <property type="entry name" value="PAS-assoc_C"/>
</dbReference>
<dbReference type="Pfam" id="PF00512">
    <property type="entry name" value="HisKA"/>
    <property type="match status" value="1"/>
</dbReference>
<dbReference type="PROSITE" id="PS50113">
    <property type="entry name" value="PAC"/>
    <property type="match status" value="4"/>
</dbReference>
<feature type="domain" description="Histidine kinase" evidence="8">
    <location>
        <begin position="904"/>
        <end position="1127"/>
    </location>
</feature>
<dbReference type="PROSITE" id="PS50109">
    <property type="entry name" value="HIS_KIN"/>
    <property type="match status" value="1"/>
</dbReference>
<dbReference type="Proteomes" id="UP000324974">
    <property type="component" value="Chromosome"/>
</dbReference>
<dbReference type="InterPro" id="IPR029016">
    <property type="entry name" value="GAF-like_dom_sf"/>
</dbReference>
<dbReference type="EMBL" id="CP042425">
    <property type="protein sequence ID" value="QEL20450.1"/>
    <property type="molecule type" value="Genomic_DNA"/>
</dbReference>
<dbReference type="InterPro" id="IPR035965">
    <property type="entry name" value="PAS-like_dom_sf"/>
</dbReference>
<dbReference type="SMART" id="SM00091">
    <property type="entry name" value="PAS"/>
    <property type="match status" value="4"/>
</dbReference>
<evidence type="ECO:0000313" key="13">
    <source>
        <dbReference type="Proteomes" id="UP000324974"/>
    </source>
</evidence>
<dbReference type="InterPro" id="IPR000014">
    <property type="entry name" value="PAS"/>
</dbReference>
<evidence type="ECO:0000256" key="6">
    <source>
        <dbReference type="PROSITE-ProRule" id="PRU00169"/>
    </source>
</evidence>
<evidence type="ECO:0000259" key="8">
    <source>
        <dbReference type="PROSITE" id="PS50109"/>
    </source>
</evidence>
<sequence length="1271" mass="137013">MPNESSHSPSAQNGGGLLGSLSLPARVATVYLAFGLLWVWLSDRVVLWVGFEPRAGFWVSAAKGTAFVLLSAGLVYWLVRRSSRDVARTNDLLGAVASSTSDAMFVKDHEGRYLLFNAAAARFVGKAVEDVLGRDDTSLFDPDSARRVMARDRRVMAGGVLETSEEELTAAGVTRTYLATKAPYRDADGKAIGVIGISRDISDQVMAERALKDTQVRLLEAQRLARLGSWFWEPMTGRVWWSDALYELFAVPRDAFSPTAEAYTALVHPEDRGAAGRRIQDLMAGAEVVRDELRIVRADGQTIWVQTHARTTRDAHGRVVRVEGIDQDITARKRAEGDLFASRETLRAVLDGIPQRVFWKANDLTYLGCNRPFAQDMGHRSPADVVGKDDYQSPWAKVADAYRADDRRVLDSGEAKLDYEEELVGAGGRRSWVRTSKQPLRGPDGRVFGVLGTYEDITDRKRAEDVIKASEARQAYLLQLSDALGSVADPVAVQDVTCRTLGEGLGVDRAYYCEVEESAGRIRIARDFVRPGVPSLAGEYPMAAFGWVGPAFRAGRPAAVADVATDPLIPDADRPALVAIRVGAFVAVPLIRGGQIVALLCVTDLCPRAWTPAEVERVVDTAERTWAAVEQARAAVAIRASEARFRTLVDAMPDAVLINAGDRISFCNPSCLRLLGATDLAQVVGRPPLAFVPPAFVDQVRGRLATVRATGRPVSEAEEELLRLDGTTVPVLTSAVPITDGGSDAVVVVFHDLTARKKVEFQLRHQEALLREAAELAHVGGWSFDPVTREGDWTPETARIHGVDPTAPPTVSAGLDRFAGEDRRRMEVAVQAAIEHGTPYDLELDFTAVTGEKKRVRATCRPVVEGSRVVRVRGSLQDVTARYNLEAQFRQAQKMEAFGQLAGGVAHDFNNLLTVINGYTALLLEELPSDDPSRLPLDEVQKAGERSAALTRQLLAFSRQQVPAPRVLDLNTVVGDLAGLIRRLIGEDVRLTTAFARGLWPVLADAGQVEQVLVNLCVNARDAMPTGGRLAVTTRNAVVAAGETADHPDARPGPHAVLTVTDTGCGMPPEVQARIFEPFFTTKGVGKGTGLGLATVFGIVKQAGGHVRVRSAVGAGSTFEVYLPGAAEAAVAPDEAIKPGLRPPAQGRETVLVVEDEDRVRAFVRTVLEGCGYLVLEAADGAAAVATAATHPGPVDLLLTDVVMPGAGGRAAAEQVIVRYPSIRVLYMSGYTDDAVLRHGVAVEGVHFLQKPFTPAALAARVRQILDGSCK</sequence>
<dbReference type="InterPro" id="IPR001789">
    <property type="entry name" value="Sig_transdc_resp-reg_receiver"/>
</dbReference>
<dbReference type="InterPro" id="IPR003661">
    <property type="entry name" value="HisK_dim/P_dom"/>
</dbReference>
<feature type="domain" description="PAS" evidence="10">
    <location>
        <begin position="89"/>
        <end position="159"/>
    </location>
</feature>
<keyword evidence="4" id="KW-0808">Transferase</keyword>
<dbReference type="InterPro" id="IPR003018">
    <property type="entry name" value="GAF"/>
</dbReference>
<name>A0A5C1AN86_9BACT</name>
<dbReference type="GO" id="GO:0000155">
    <property type="term" value="F:phosphorelay sensor kinase activity"/>
    <property type="evidence" value="ECO:0007669"/>
    <property type="project" value="InterPro"/>
</dbReference>
<keyword evidence="13" id="KW-1185">Reference proteome</keyword>
<keyword evidence="7" id="KW-0812">Transmembrane</keyword>
<keyword evidence="3 6" id="KW-0597">Phosphoprotein</keyword>
<feature type="domain" description="PAC" evidence="11">
    <location>
        <begin position="161"/>
        <end position="213"/>
    </location>
</feature>
<feature type="domain" description="Response regulatory" evidence="9">
    <location>
        <begin position="1150"/>
        <end position="1266"/>
    </location>
</feature>
<evidence type="ECO:0000256" key="1">
    <source>
        <dbReference type="ARBA" id="ARBA00000085"/>
    </source>
</evidence>
<dbReference type="PROSITE" id="PS50110">
    <property type="entry name" value="RESPONSE_REGULATORY"/>
    <property type="match status" value="1"/>
</dbReference>
<dbReference type="InterPro" id="IPR003594">
    <property type="entry name" value="HATPase_dom"/>
</dbReference>
<dbReference type="Gene3D" id="1.10.287.130">
    <property type="match status" value="1"/>
</dbReference>
<dbReference type="Gene3D" id="3.30.450.40">
    <property type="match status" value="1"/>
</dbReference>
<dbReference type="SMART" id="SM00065">
    <property type="entry name" value="GAF"/>
    <property type="match status" value="1"/>
</dbReference>
<reference evidence="13" key="1">
    <citation type="submission" date="2019-08" db="EMBL/GenBank/DDBJ databases">
        <title>Limnoglobus roseus gen. nov., sp. nov., a novel freshwater planctomycete with a giant genome from the family Gemmataceae.</title>
        <authorList>
            <person name="Kulichevskaya I.S."/>
            <person name="Naumoff D.G."/>
            <person name="Miroshnikov K."/>
            <person name="Ivanova A."/>
            <person name="Philippov D.A."/>
            <person name="Hakobyan A."/>
            <person name="Rijpstra I.C."/>
            <person name="Sinninghe Damste J.S."/>
            <person name="Liesack W."/>
            <person name="Dedysh S.N."/>
        </authorList>
    </citation>
    <scope>NUCLEOTIDE SEQUENCE [LARGE SCALE GENOMIC DNA]</scope>
    <source>
        <strain evidence="13">PX52</strain>
    </source>
</reference>
<dbReference type="CDD" id="cd00082">
    <property type="entry name" value="HisKA"/>
    <property type="match status" value="1"/>
</dbReference>
<dbReference type="PROSITE" id="PS50112">
    <property type="entry name" value="PAS"/>
    <property type="match status" value="1"/>
</dbReference>
<dbReference type="Pfam" id="PF02518">
    <property type="entry name" value="HATPase_c"/>
    <property type="match status" value="1"/>
</dbReference>
<evidence type="ECO:0000256" key="2">
    <source>
        <dbReference type="ARBA" id="ARBA00012438"/>
    </source>
</evidence>
<dbReference type="SUPFAM" id="SSF52172">
    <property type="entry name" value="CheY-like"/>
    <property type="match status" value="1"/>
</dbReference>
<dbReference type="Pfam" id="PF01590">
    <property type="entry name" value="GAF"/>
    <property type="match status" value="1"/>
</dbReference>
<dbReference type="SUPFAM" id="SSF47384">
    <property type="entry name" value="Homodimeric domain of signal transducing histidine kinase"/>
    <property type="match status" value="1"/>
</dbReference>
<dbReference type="InterPro" id="IPR011006">
    <property type="entry name" value="CheY-like_superfamily"/>
</dbReference>
<keyword evidence="5 12" id="KW-0418">Kinase</keyword>
<dbReference type="PANTHER" id="PTHR43065:SF42">
    <property type="entry name" value="TWO-COMPONENT SENSOR PPRA"/>
    <property type="match status" value="1"/>
</dbReference>
<organism evidence="12 13">
    <name type="scientific">Limnoglobus roseus</name>
    <dbReference type="NCBI Taxonomy" id="2598579"/>
    <lineage>
        <taxon>Bacteria</taxon>
        <taxon>Pseudomonadati</taxon>
        <taxon>Planctomycetota</taxon>
        <taxon>Planctomycetia</taxon>
        <taxon>Gemmatales</taxon>
        <taxon>Gemmataceae</taxon>
        <taxon>Limnoglobus</taxon>
    </lineage>
</organism>
<dbReference type="Pfam" id="PF08448">
    <property type="entry name" value="PAS_4"/>
    <property type="match status" value="3"/>
</dbReference>
<dbReference type="InterPro" id="IPR013656">
    <property type="entry name" value="PAS_4"/>
</dbReference>
<feature type="domain" description="PAC" evidence="11">
    <location>
        <begin position="289"/>
        <end position="341"/>
    </location>
</feature>
<dbReference type="InterPro" id="IPR036097">
    <property type="entry name" value="HisK_dim/P_sf"/>
</dbReference>
<comment type="catalytic activity">
    <reaction evidence="1">
        <text>ATP + protein L-histidine = ADP + protein N-phospho-L-histidine.</text>
        <dbReference type="EC" id="2.7.13.3"/>
    </reaction>
</comment>
<dbReference type="PRINTS" id="PR00344">
    <property type="entry name" value="BCTRLSENSOR"/>
</dbReference>
<feature type="transmembrane region" description="Helical" evidence="7">
    <location>
        <begin position="61"/>
        <end position="79"/>
    </location>
</feature>
<feature type="domain" description="PAC" evidence="11">
    <location>
        <begin position="715"/>
        <end position="765"/>
    </location>
</feature>
<dbReference type="KEGG" id="lrs:PX52LOC_07548"/>
<dbReference type="Gene3D" id="2.10.70.100">
    <property type="match status" value="1"/>
</dbReference>
<dbReference type="PANTHER" id="PTHR43065">
    <property type="entry name" value="SENSOR HISTIDINE KINASE"/>
    <property type="match status" value="1"/>
</dbReference>
<dbReference type="Gene3D" id="3.40.50.2300">
    <property type="match status" value="1"/>
</dbReference>
<dbReference type="SMART" id="SM00448">
    <property type="entry name" value="REC"/>
    <property type="match status" value="1"/>
</dbReference>
<feature type="domain" description="PAC" evidence="11">
    <location>
        <begin position="417"/>
        <end position="469"/>
    </location>
</feature>
<protein>
    <recommendedName>
        <fullName evidence="2">histidine kinase</fullName>
        <ecNumber evidence="2">2.7.13.3</ecNumber>
    </recommendedName>
</protein>
<dbReference type="NCBIfam" id="TIGR00229">
    <property type="entry name" value="sensory_box"/>
    <property type="match status" value="4"/>
</dbReference>
<dbReference type="EC" id="2.7.13.3" evidence="2"/>
<proteinExistence type="predicted"/>
<feature type="transmembrane region" description="Helical" evidence="7">
    <location>
        <begin position="21"/>
        <end position="41"/>
    </location>
</feature>
<dbReference type="InterPro" id="IPR013655">
    <property type="entry name" value="PAS_fold_3"/>
</dbReference>
<dbReference type="Gene3D" id="3.30.565.10">
    <property type="entry name" value="Histidine kinase-like ATPase, C-terminal domain"/>
    <property type="match status" value="1"/>
</dbReference>
<accession>A0A5C1AN86</accession>
<evidence type="ECO:0000313" key="12">
    <source>
        <dbReference type="EMBL" id="QEL20450.1"/>
    </source>
</evidence>
<keyword evidence="7" id="KW-1133">Transmembrane helix</keyword>
<dbReference type="Pfam" id="PF00072">
    <property type="entry name" value="Response_reg"/>
    <property type="match status" value="1"/>
</dbReference>
<dbReference type="SMART" id="SM00387">
    <property type="entry name" value="HATPase_c"/>
    <property type="match status" value="1"/>
</dbReference>
<dbReference type="SMART" id="SM00086">
    <property type="entry name" value="PAC"/>
    <property type="match status" value="5"/>
</dbReference>
<dbReference type="SUPFAM" id="SSF55781">
    <property type="entry name" value="GAF domain-like"/>
    <property type="match status" value="1"/>
</dbReference>
<dbReference type="InterPro" id="IPR004358">
    <property type="entry name" value="Sig_transdc_His_kin-like_C"/>
</dbReference>
<dbReference type="SUPFAM" id="SSF55874">
    <property type="entry name" value="ATPase domain of HSP90 chaperone/DNA topoisomerase II/histidine kinase"/>
    <property type="match status" value="1"/>
</dbReference>